<dbReference type="GO" id="GO:0009252">
    <property type="term" value="P:peptidoglycan biosynthetic process"/>
    <property type="evidence" value="ECO:0007669"/>
    <property type="project" value="UniProtKB-UniPathway"/>
</dbReference>
<proteinExistence type="inferred from homology"/>
<evidence type="ECO:0000313" key="9">
    <source>
        <dbReference type="EMBL" id="SFH40544.1"/>
    </source>
</evidence>
<name>A0A1I2ZS12_9BACT</name>
<dbReference type="Gene3D" id="2.40.440.10">
    <property type="entry name" value="L,D-transpeptidase catalytic domain-like"/>
    <property type="match status" value="1"/>
</dbReference>
<evidence type="ECO:0000256" key="4">
    <source>
        <dbReference type="ARBA" id="ARBA00022960"/>
    </source>
</evidence>
<keyword evidence="6 7" id="KW-0961">Cell wall biogenesis/degradation</keyword>
<keyword evidence="5 7" id="KW-0573">Peptidoglycan synthesis</keyword>
<dbReference type="SUPFAM" id="SSF141523">
    <property type="entry name" value="L,D-transpeptidase catalytic domain-like"/>
    <property type="match status" value="1"/>
</dbReference>
<organism evidence="9 10">
    <name type="scientific">Pontibacter chinhatensis</name>
    <dbReference type="NCBI Taxonomy" id="1436961"/>
    <lineage>
        <taxon>Bacteria</taxon>
        <taxon>Pseudomonadati</taxon>
        <taxon>Bacteroidota</taxon>
        <taxon>Cytophagia</taxon>
        <taxon>Cytophagales</taxon>
        <taxon>Hymenobacteraceae</taxon>
        <taxon>Pontibacter</taxon>
    </lineage>
</organism>
<dbReference type="EMBL" id="FOOT01000018">
    <property type="protein sequence ID" value="SFH40544.1"/>
    <property type="molecule type" value="Genomic_DNA"/>
</dbReference>
<dbReference type="STRING" id="1436961.SAMN05421739_11811"/>
<evidence type="ECO:0000256" key="1">
    <source>
        <dbReference type="ARBA" id="ARBA00004752"/>
    </source>
</evidence>
<keyword evidence="4 7" id="KW-0133">Cell shape</keyword>
<feature type="active site" description="Nucleophile" evidence="7">
    <location>
        <position position="133"/>
    </location>
</feature>
<evidence type="ECO:0000256" key="3">
    <source>
        <dbReference type="ARBA" id="ARBA00022679"/>
    </source>
</evidence>
<sequence>MAVTVYYFYPEPELPAGTEIDKLVVLKSERKILAYSDGKLMKTYTIALGRTPVGDKEYEGDKKTPEGRYYINDKNPNSAYHKNLGVSYPNEDDIRHARSLGKSPGGDIKIHGLRNGTGFISKFHRWWDWTLGCLALTDNEMDELYSAVPVGTPIEIRQ</sequence>
<dbReference type="GO" id="GO:0004180">
    <property type="term" value="F:carboxypeptidase activity"/>
    <property type="evidence" value="ECO:0007669"/>
    <property type="project" value="UniProtKB-ARBA"/>
</dbReference>
<evidence type="ECO:0000256" key="5">
    <source>
        <dbReference type="ARBA" id="ARBA00022984"/>
    </source>
</evidence>
<dbReference type="Pfam" id="PF03734">
    <property type="entry name" value="YkuD"/>
    <property type="match status" value="1"/>
</dbReference>
<dbReference type="PANTHER" id="PTHR36699:SF1">
    <property type="entry name" value="L,D-TRANSPEPTIDASE YAFK-RELATED"/>
    <property type="match status" value="1"/>
</dbReference>
<dbReference type="GO" id="GO:0071555">
    <property type="term" value="P:cell wall organization"/>
    <property type="evidence" value="ECO:0007669"/>
    <property type="project" value="UniProtKB-UniRule"/>
</dbReference>
<protein>
    <submittedName>
        <fullName evidence="9">L,D-transpeptidase catalytic domain</fullName>
    </submittedName>
</protein>
<reference evidence="10" key="1">
    <citation type="submission" date="2016-10" db="EMBL/GenBank/DDBJ databases">
        <authorList>
            <person name="Varghese N."/>
            <person name="Submissions S."/>
        </authorList>
    </citation>
    <scope>NUCLEOTIDE SEQUENCE [LARGE SCALE GENOMIC DNA]</scope>
    <source>
        <strain evidence="10">LP51</strain>
    </source>
</reference>
<gene>
    <name evidence="9" type="ORF">SAMN05421739_11811</name>
</gene>
<dbReference type="GO" id="GO:0008360">
    <property type="term" value="P:regulation of cell shape"/>
    <property type="evidence" value="ECO:0007669"/>
    <property type="project" value="UniProtKB-UniRule"/>
</dbReference>
<comment type="similarity">
    <text evidence="2">Belongs to the YkuD family.</text>
</comment>
<dbReference type="InterPro" id="IPR038063">
    <property type="entry name" value="Transpep_catalytic_dom"/>
</dbReference>
<evidence type="ECO:0000256" key="2">
    <source>
        <dbReference type="ARBA" id="ARBA00005992"/>
    </source>
</evidence>
<evidence type="ECO:0000256" key="7">
    <source>
        <dbReference type="PROSITE-ProRule" id="PRU01373"/>
    </source>
</evidence>
<dbReference type="PANTHER" id="PTHR36699">
    <property type="entry name" value="LD-TRANSPEPTIDASE"/>
    <property type="match status" value="1"/>
</dbReference>
<dbReference type="PROSITE" id="PS52029">
    <property type="entry name" value="LD_TPASE"/>
    <property type="match status" value="1"/>
</dbReference>
<accession>A0A1I2ZS12</accession>
<keyword evidence="10" id="KW-1185">Reference proteome</keyword>
<feature type="domain" description="L,D-TPase catalytic" evidence="8">
    <location>
        <begin position="21"/>
        <end position="157"/>
    </location>
</feature>
<comment type="pathway">
    <text evidence="1 7">Cell wall biogenesis; peptidoglycan biosynthesis.</text>
</comment>
<dbReference type="AlphaFoldDB" id="A0A1I2ZS12"/>
<keyword evidence="3" id="KW-0808">Transferase</keyword>
<dbReference type="UniPathway" id="UPA00219"/>
<dbReference type="GO" id="GO:0016740">
    <property type="term" value="F:transferase activity"/>
    <property type="evidence" value="ECO:0007669"/>
    <property type="project" value="UniProtKB-KW"/>
</dbReference>
<dbReference type="InterPro" id="IPR005490">
    <property type="entry name" value="LD_TPept_cat_dom"/>
</dbReference>
<dbReference type="Proteomes" id="UP000198724">
    <property type="component" value="Unassembled WGS sequence"/>
</dbReference>
<dbReference type="CDD" id="cd16913">
    <property type="entry name" value="YkuD_like"/>
    <property type="match status" value="1"/>
</dbReference>
<evidence type="ECO:0000259" key="8">
    <source>
        <dbReference type="PROSITE" id="PS52029"/>
    </source>
</evidence>
<feature type="active site" description="Proton donor/acceptor" evidence="7">
    <location>
        <position position="111"/>
    </location>
</feature>
<evidence type="ECO:0000313" key="10">
    <source>
        <dbReference type="Proteomes" id="UP000198724"/>
    </source>
</evidence>
<evidence type="ECO:0000256" key="6">
    <source>
        <dbReference type="ARBA" id="ARBA00023316"/>
    </source>
</evidence>